<protein>
    <submittedName>
        <fullName evidence="1">Uncharacterized protein</fullName>
    </submittedName>
</protein>
<gene>
    <name evidence="1" type="ORF">LCGC14_2525070</name>
</gene>
<name>A0A0F9AVP4_9ZZZZ</name>
<organism evidence="1">
    <name type="scientific">marine sediment metagenome</name>
    <dbReference type="NCBI Taxonomy" id="412755"/>
    <lineage>
        <taxon>unclassified sequences</taxon>
        <taxon>metagenomes</taxon>
        <taxon>ecological metagenomes</taxon>
    </lineage>
</organism>
<evidence type="ECO:0000313" key="1">
    <source>
        <dbReference type="EMBL" id="KKL13505.1"/>
    </source>
</evidence>
<proteinExistence type="predicted"/>
<accession>A0A0F9AVP4</accession>
<comment type="caution">
    <text evidence="1">The sequence shown here is derived from an EMBL/GenBank/DDBJ whole genome shotgun (WGS) entry which is preliminary data.</text>
</comment>
<reference evidence="1" key="1">
    <citation type="journal article" date="2015" name="Nature">
        <title>Complex archaea that bridge the gap between prokaryotes and eukaryotes.</title>
        <authorList>
            <person name="Spang A."/>
            <person name="Saw J.H."/>
            <person name="Jorgensen S.L."/>
            <person name="Zaremba-Niedzwiedzka K."/>
            <person name="Martijn J."/>
            <person name="Lind A.E."/>
            <person name="van Eijk R."/>
            <person name="Schleper C."/>
            <person name="Guy L."/>
            <person name="Ettema T.J."/>
        </authorList>
    </citation>
    <scope>NUCLEOTIDE SEQUENCE</scope>
</reference>
<dbReference type="EMBL" id="LAZR01040831">
    <property type="protein sequence ID" value="KKL13505.1"/>
    <property type="molecule type" value="Genomic_DNA"/>
</dbReference>
<feature type="non-terminal residue" evidence="1">
    <location>
        <position position="54"/>
    </location>
</feature>
<sequence length="54" mass="6038">MNVSYIIRFRGVAPKAKGKLDKMVRDDFASYPSRMNMDSVTVETVKKGKANAQS</sequence>
<dbReference type="AlphaFoldDB" id="A0A0F9AVP4"/>